<dbReference type="InterPro" id="IPR059215">
    <property type="entry name" value="BRCT2_TopBP1-like"/>
</dbReference>
<feature type="chain" id="PRO_5012964973" description="BRCT domain-containing protein" evidence="1">
    <location>
        <begin position="19"/>
        <end position="978"/>
    </location>
</feature>
<dbReference type="PANTHER" id="PTHR47576:SF2">
    <property type="entry name" value="BRCT DOMAIN DNA REPAIR PROTEIN-RELATED"/>
    <property type="match status" value="1"/>
</dbReference>
<protein>
    <recommendedName>
        <fullName evidence="2">BRCT domain-containing protein</fullName>
    </recommendedName>
</protein>
<dbReference type="EMBL" id="BEGY01000153">
    <property type="protein sequence ID" value="GAX85163.1"/>
    <property type="molecule type" value="Genomic_DNA"/>
</dbReference>
<dbReference type="OrthoDB" id="553263at2759"/>
<dbReference type="SUPFAM" id="SSF52113">
    <property type="entry name" value="BRCT domain"/>
    <property type="match status" value="1"/>
</dbReference>
<dbReference type="AlphaFoldDB" id="A0A250XQ74"/>
<reference evidence="3 4" key="1">
    <citation type="submission" date="2017-08" db="EMBL/GenBank/DDBJ databases">
        <title>Acidophilic green algal genome provides insights into adaptation to an acidic environment.</title>
        <authorList>
            <person name="Hirooka S."/>
            <person name="Hirose Y."/>
            <person name="Kanesaki Y."/>
            <person name="Higuchi S."/>
            <person name="Fujiwara T."/>
            <person name="Onuma R."/>
            <person name="Era A."/>
            <person name="Ohbayashi R."/>
            <person name="Uzuka A."/>
            <person name="Nozaki H."/>
            <person name="Yoshikawa H."/>
            <person name="Miyagishima S.Y."/>
        </authorList>
    </citation>
    <scope>NUCLEOTIDE SEQUENCE [LARGE SCALE GENOMIC DNA]</scope>
    <source>
        <strain evidence="3 4">NIES-2499</strain>
    </source>
</reference>
<feature type="signal peptide" evidence="1">
    <location>
        <begin position="1"/>
        <end position="18"/>
    </location>
</feature>
<comment type="caution">
    <text evidence="3">The sequence shown here is derived from an EMBL/GenBank/DDBJ whole genome shotgun (WGS) entry which is preliminary data.</text>
</comment>
<dbReference type="PANTHER" id="PTHR47576">
    <property type="entry name" value="BRCT DOMAIN DNA REPAIR PROTEIN-RELATED"/>
    <property type="match status" value="1"/>
</dbReference>
<dbReference type="Proteomes" id="UP000232323">
    <property type="component" value="Unassembled WGS sequence"/>
</dbReference>
<dbReference type="Pfam" id="PF00533">
    <property type="entry name" value="BRCT"/>
    <property type="match status" value="1"/>
</dbReference>
<dbReference type="Gene3D" id="3.40.50.10190">
    <property type="entry name" value="BRCT domain"/>
    <property type="match status" value="1"/>
</dbReference>
<evidence type="ECO:0000259" key="2">
    <source>
        <dbReference type="PROSITE" id="PS50172"/>
    </source>
</evidence>
<accession>A0A250XQ74</accession>
<dbReference type="CDD" id="cd17731">
    <property type="entry name" value="BRCT_TopBP1_rpt2_like"/>
    <property type="match status" value="1"/>
</dbReference>
<dbReference type="PROSITE" id="PS50172">
    <property type="entry name" value="BRCT"/>
    <property type="match status" value="1"/>
</dbReference>
<organism evidence="3 4">
    <name type="scientific">Chlamydomonas eustigma</name>
    <dbReference type="NCBI Taxonomy" id="1157962"/>
    <lineage>
        <taxon>Eukaryota</taxon>
        <taxon>Viridiplantae</taxon>
        <taxon>Chlorophyta</taxon>
        <taxon>core chlorophytes</taxon>
        <taxon>Chlorophyceae</taxon>
        <taxon>CS clade</taxon>
        <taxon>Chlamydomonadales</taxon>
        <taxon>Chlamydomonadaceae</taxon>
        <taxon>Chlamydomonas</taxon>
    </lineage>
</organism>
<keyword evidence="4" id="KW-1185">Reference proteome</keyword>
<name>A0A250XQ74_9CHLO</name>
<dbReference type="InterPro" id="IPR036420">
    <property type="entry name" value="BRCT_dom_sf"/>
</dbReference>
<sequence>MHVLNWACGLVFTTTGLGKSLQYEIQKDVEKSGGRYTPALSKKCTHILVDTCNGNQTTEKLRSVFSDRLTWKQEVVTIQWLAACMLAGALVDCSPFRVMSSKVEEGDIHCTLTLNNEKGSGSNTGLLASVVKQPQGHPEPTSSCNPSSVNATAILIQQKVLHCHPAVTASRPTCCSSNEAKTANESGNLPSNISLHQEKGPGALSNLPSNISLHQEKGPGALSNLPSSVNPFEDYMAALCHRPSSPEVIGTDELKTRYKAGCSDCCEDVLSPNFFNSTSCAPHHHRLQDMNVEMDLCYGEQPTSDCPATTSTPWKLRFSQMDLDLQWPVAQEPSGILCCNAHAHGGGQWRLGMSQIQEEERAISGQNDSHILALGPEAAPLSLQRKGPAIGMYNNRRDNPINLPDSLSLRANYGDEKSELGYDNYIEPVCPVIVLSEHSELVVLQPTVAEMHHPGDSGRHDYCEHQEVASESSPNGQTVPAVVIRPLKNYANDSAWKMLLSNLQRSARVGLDPALASLTVDLELSSHYMSLSPGGNLLTQLGTILKGMGAEICSADNVGHGPGSNPQLLADYGDDTIVQYIICLPSSLLERRHWMNMDCHILSASSFIKFLCYSGSGPYDAASSQTLRLFSVDICRQALTMQDNSTSIAFHNIDGAQAEAAASLMITSELRPDLGEEERIHNDALLDTRREEERIHNDALLDTREGRTKLVMQMKDLELSSSKRCCVTTAGISSAGGGLYCCHDNLMSAGPRTAMQSMVFAPASLLQEVWWTVSIPPNQNAVQRTSSTPSTSLTPWVDDLATLRATNHFDDYSRATPLHETAGMRDASQPELLGLSTSDLDEVVIRVPALTLLLPRDELGLLGHAVIQVHGNTSRSMQYNTPNSTMGGMYPPRRARNAISLAQILWAIYEHYNEALDASMQLEAMQEDVSLRKMLQVPFLKMHVVRRVDLLGPLCSFGGLTRCSRDHTVAAYQLFLNK</sequence>
<evidence type="ECO:0000256" key="1">
    <source>
        <dbReference type="SAM" id="SignalP"/>
    </source>
</evidence>
<evidence type="ECO:0000313" key="4">
    <source>
        <dbReference type="Proteomes" id="UP000232323"/>
    </source>
</evidence>
<dbReference type="InterPro" id="IPR001357">
    <property type="entry name" value="BRCT_dom"/>
</dbReference>
<keyword evidence="1" id="KW-0732">Signal</keyword>
<evidence type="ECO:0000313" key="3">
    <source>
        <dbReference type="EMBL" id="GAX85163.1"/>
    </source>
</evidence>
<gene>
    <name evidence="3" type="ORF">CEUSTIGMA_g12581.t1</name>
</gene>
<feature type="domain" description="BRCT" evidence="2">
    <location>
        <begin position="9"/>
        <end position="98"/>
    </location>
</feature>
<proteinExistence type="predicted"/>